<gene>
    <name evidence="3" type="ORF">RGQ29_027800</name>
</gene>
<reference evidence="3 4" key="1">
    <citation type="journal article" date="2023" name="G3 (Bethesda)">
        <title>A haplotype-resolved chromosome-scale genome for Quercus rubra L. provides insights into the genetics of adaptive traits for red oak species.</title>
        <authorList>
            <person name="Kapoor B."/>
            <person name="Jenkins J."/>
            <person name="Schmutz J."/>
            <person name="Zhebentyayeva T."/>
            <person name="Kuelheim C."/>
            <person name="Coggeshall M."/>
            <person name="Heim C."/>
            <person name="Lasky J.R."/>
            <person name="Leites L."/>
            <person name="Islam-Faridi N."/>
            <person name="Romero-Severson J."/>
            <person name="DeLeo V.L."/>
            <person name="Lucas S.M."/>
            <person name="Lazic D."/>
            <person name="Gailing O."/>
            <person name="Carlson J."/>
            <person name="Staton M."/>
        </authorList>
    </citation>
    <scope>NUCLEOTIDE SEQUENCE [LARGE SCALE GENOMIC DNA]</scope>
    <source>
        <strain evidence="3">Pseudo-F2</strain>
    </source>
</reference>
<feature type="compositionally biased region" description="Basic and acidic residues" evidence="1">
    <location>
        <begin position="100"/>
        <end position="114"/>
    </location>
</feature>
<feature type="region of interest" description="Disordered" evidence="1">
    <location>
        <begin position="96"/>
        <end position="126"/>
    </location>
</feature>
<dbReference type="AlphaFoldDB" id="A0AAN7EQG1"/>
<evidence type="ECO:0008006" key="5">
    <source>
        <dbReference type="Google" id="ProtNLM"/>
    </source>
</evidence>
<dbReference type="Proteomes" id="UP001324115">
    <property type="component" value="Unassembled WGS sequence"/>
</dbReference>
<evidence type="ECO:0000313" key="3">
    <source>
        <dbReference type="EMBL" id="KAK4577439.1"/>
    </source>
</evidence>
<evidence type="ECO:0000313" key="4">
    <source>
        <dbReference type="Proteomes" id="UP001324115"/>
    </source>
</evidence>
<sequence>MVGVWAKRGISLVMIIMVFLLKTISSSANTAAAAVYNKSNNNDTACCLIEDELESEFLMDSEVRRMLGAQISLGTLRDDKPAAECGRDKVQTYASCLPRKNGDQPPDEHCDDPYNTRNRACGPQPT</sequence>
<keyword evidence="2" id="KW-0732">Signal</keyword>
<protein>
    <recommendedName>
        <fullName evidence="5">Rapid alkalinization factor</fullName>
    </recommendedName>
</protein>
<feature type="signal peptide" evidence="2">
    <location>
        <begin position="1"/>
        <end position="28"/>
    </location>
</feature>
<feature type="chain" id="PRO_5043015736" description="Rapid alkalinization factor" evidence="2">
    <location>
        <begin position="29"/>
        <end position="126"/>
    </location>
</feature>
<proteinExistence type="predicted"/>
<dbReference type="EMBL" id="JAXUIC010000008">
    <property type="protein sequence ID" value="KAK4577439.1"/>
    <property type="molecule type" value="Genomic_DNA"/>
</dbReference>
<organism evidence="3 4">
    <name type="scientific">Quercus rubra</name>
    <name type="common">Northern red oak</name>
    <name type="synonym">Quercus borealis</name>
    <dbReference type="NCBI Taxonomy" id="3512"/>
    <lineage>
        <taxon>Eukaryota</taxon>
        <taxon>Viridiplantae</taxon>
        <taxon>Streptophyta</taxon>
        <taxon>Embryophyta</taxon>
        <taxon>Tracheophyta</taxon>
        <taxon>Spermatophyta</taxon>
        <taxon>Magnoliopsida</taxon>
        <taxon>eudicotyledons</taxon>
        <taxon>Gunneridae</taxon>
        <taxon>Pentapetalae</taxon>
        <taxon>rosids</taxon>
        <taxon>fabids</taxon>
        <taxon>Fagales</taxon>
        <taxon>Fagaceae</taxon>
        <taxon>Quercus</taxon>
    </lineage>
</organism>
<name>A0AAN7EQG1_QUERU</name>
<keyword evidence="4" id="KW-1185">Reference proteome</keyword>
<evidence type="ECO:0000256" key="1">
    <source>
        <dbReference type="SAM" id="MobiDB-lite"/>
    </source>
</evidence>
<accession>A0AAN7EQG1</accession>
<comment type="caution">
    <text evidence="3">The sequence shown here is derived from an EMBL/GenBank/DDBJ whole genome shotgun (WGS) entry which is preliminary data.</text>
</comment>
<evidence type="ECO:0000256" key="2">
    <source>
        <dbReference type="SAM" id="SignalP"/>
    </source>
</evidence>